<dbReference type="PANTHER" id="PTHR12303">
    <property type="entry name" value="CARNOSINE N-METHYLTRANSFERASE"/>
    <property type="match status" value="1"/>
</dbReference>
<dbReference type="SMART" id="SM01296">
    <property type="entry name" value="N2227"/>
    <property type="match status" value="1"/>
</dbReference>
<protein>
    <submittedName>
        <fullName evidence="3">Uncharacterized protein</fullName>
    </submittedName>
</protein>
<dbReference type="Proteomes" id="UP000292702">
    <property type="component" value="Unassembled WGS sequence"/>
</dbReference>
<dbReference type="OrthoDB" id="978at2759"/>
<feature type="region of interest" description="Disordered" evidence="1">
    <location>
        <begin position="58"/>
        <end position="79"/>
    </location>
</feature>
<evidence type="ECO:0000313" key="3">
    <source>
        <dbReference type="EMBL" id="TCD62701.1"/>
    </source>
</evidence>
<dbReference type="CDD" id="cd02440">
    <property type="entry name" value="AdoMet_MTases"/>
    <property type="match status" value="1"/>
</dbReference>
<accession>A0A4R0R5J9</accession>
<gene>
    <name evidence="3" type="ORF">EIP91_006526</name>
</gene>
<name>A0A4R0R5J9_9APHY</name>
<keyword evidence="2" id="KW-0812">Transmembrane</keyword>
<dbReference type="InterPro" id="IPR012901">
    <property type="entry name" value="CARME"/>
</dbReference>
<dbReference type="SUPFAM" id="SSF53335">
    <property type="entry name" value="S-adenosyl-L-methionine-dependent methyltransferases"/>
    <property type="match status" value="1"/>
</dbReference>
<keyword evidence="4" id="KW-1185">Reference proteome</keyword>
<sequence>MQPRPDHDHNTAGLTPTHLLAVLLPLLLLYFTFRFLDLTPGLLTPSVIRDIIFGRPRSRSRSPNLSSTSNSNSSNPTTNSIPPYFSLHRAIASYDAYPALALAEHAAMQRSYARLTYAHRRTGYALGYTRKLEGLRRAEEVNAGVLRAVAGLARVQFAWGEGGDGEGGERGEGGMGLWAMMKWVMWREEDVRPDVGRVREAMKHFVRDWSEEGKEERGKIFEPILRVMRQSEEEGRKGEKVLVPGSGLGRLAWEVAELGYDTTAIELSYFMTLAFRFLLSPQTTQTPNQHTVHPYAYWFSHSRSSTNTLRGISFPDVVPRLQNNFHLIEGDFLTHNPSQNASYDYVVTLFFIDTSTNIISTLEHIYALLKPGGTWINLGPLLWTGGAQARMELSLEEVLELAETVEFRMAGEEDEVRRRRTVECEYTADRTAMMKWLYQAEFWVATKPA</sequence>
<proteinExistence type="predicted"/>
<organism evidence="3 4">
    <name type="scientific">Steccherinum ochraceum</name>
    <dbReference type="NCBI Taxonomy" id="92696"/>
    <lineage>
        <taxon>Eukaryota</taxon>
        <taxon>Fungi</taxon>
        <taxon>Dikarya</taxon>
        <taxon>Basidiomycota</taxon>
        <taxon>Agaricomycotina</taxon>
        <taxon>Agaricomycetes</taxon>
        <taxon>Polyporales</taxon>
        <taxon>Steccherinaceae</taxon>
        <taxon>Steccherinum</taxon>
    </lineage>
</organism>
<dbReference type="GO" id="GO:0008757">
    <property type="term" value="F:S-adenosylmethionine-dependent methyltransferase activity"/>
    <property type="evidence" value="ECO:0007669"/>
    <property type="project" value="InterPro"/>
</dbReference>
<evidence type="ECO:0000256" key="2">
    <source>
        <dbReference type="SAM" id="Phobius"/>
    </source>
</evidence>
<dbReference type="Pfam" id="PF07942">
    <property type="entry name" value="CARME"/>
    <property type="match status" value="1"/>
</dbReference>
<evidence type="ECO:0000313" key="4">
    <source>
        <dbReference type="Proteomes" id="UP000292702"/>
    </source>
</evidence>
<dbReference type="STRING" id="92696.A0A4R0R5J9"/>
<dbReference type="AlphaFoldDB" id="A0A4R0R5J9"/>
<feature type="compositionally biased region" description="Low complexity" evidence="1">
    <location>
        <begin position="61"/>
        <end position="79"/>
    </location>
</feature>
<dbReference type="EMBL" id="RWJN01000351">
    <property type="protein sequence ID" value="TCD62701.1"/>
    <property type="molecule type" value="Genomic_DNA"/>
</dbReference>
<keyword evidence="2" id="KW-0472">Membrane</keyword>
<dbReference type="InterPro" id="IPR029063">
    <property type="entry name" value="SAM-dependent_MTases_sf"/>
</dbReference>
<comment type="caution">
    <text evidence="3">The sequence shown here is derived from an EMBL/GenBank/DDBJ whole genome shotgun (WGS) entry which is preliminary data.</text>
</comment>
<keyword evidence="2" id="KW-1133">Transmembrane helix</keyword>
<dbReference type="Gene3D" id="3.40.50.150">
    <property type="entry name" value="Vaccinia Virus protein VP39"/>
    <property type="match status" value="1"/>
</dbReference>
<evidence type="ECO:0000256" key="1">
    <source>
        <dbReference type="SAM" id="MobiDB-lite"/>
    </source>
</evidence>
<reference evidence="3 4" key="1">
    <citation type="submission" date="2018-11" db="EMBL/GenBank/DDBJ databases">
        <title>Genome assembly of Steccherinum ochraceum LE-BIN_3174, the white-rot fungus of the Steccherinaceae family (The Residual Polyporoid clade, Polyporales, Basidiomycota).</title>
        <authorList>
            <person name="Fedorova T.V."/>
            <person name="Glazunova O.A."/>
            <person name="Landesman E.O."/>
            <person name="Moiseenko K.V."/>
            <person name="Psurtseva N.V."/>
            <person name="Savinova O.S."/>
            <person name="Shakhova N.V."/>
            <person name="Tyazhelova T.V."/>
            <person name="Vasina D.V."/>
        </authorList>
    </citation>
    <scope>NUCLEOTIDE SEQUENCE [LARGE SCALE GENOMIC DNA]</scope>
    <source>
        <strain evidence="3 4">LE-BIN_3174</strain>
    </source>
</reference>
<dbReference type="PANTHER" id="PTHR12303:SF13">
    <property type="match status" value="1"/>
</dbReference>
<feature type="transmembrane region" description="Helical" evidence="2">
    <location>
        <begin position="12"/>
        <end position="33"/>
    </location>
</feature>